<evidence type="ECO:0000256" key="1">
    <source>
        <dbReference type="SAM" id="MobiDB-lite"/>
    </source>
</evidence>
<gene>
    <name evidence="3" type="ORF">BWQ96_03062</name>
</gene>
<dbReference type="EMBL" id="NBIV01000028">
    <property type="protein sequence ID" value="PXF47120.1"/>
    <property type="molecule type" value="Genomic_DNA"/>
</dbReference>
<reference evidence="3 4" key="1">
    <citation type="journal article" date="2018" name="Mol. Biol. Evol.">
        <title>Analysis of the draft genome of the red seaweed Gracilariopsis chorda provides insights into genome size evolution in Rhodophyta.</title>
        <authorList>
            <person name="Lee J."/>
            <person name="Yang E.C."/>
            <person name="Graf L."/>
            <person name="Yang J.H."/>
            <person name="Qiu H."/>
            <person name="Zel Zion U."/>
            <person name="Chan C.X."/>
            <person name="Stephens T.G."/>
            <person name="Weber A.P.M."/>
            <person name="Boo G.H."/>
            <person name="Boo S.M."/>
            <person name="Kim K.M."/>
            <person name="Shin Y."/>
            <person name="Jung M."/>
            <person name="Lee S.J."/>
            <person name="Yim H.S."/>
            <person name="Lee J.H."/>
            <person name="Bhattacharya D."/>
            <person name="Yoon H.S."/>
        </authorList>
    </citation>
    <scope>NUCLEOTIDE SEQUENCE [LARGE SCALE GENOMIC DNA]</scope>
    <source>
        <strain evidence="3 4">SKKU-2015</strain>
        <tissue evidence="3">Whole body</tissue>
    </source>
</reference>
<keyword evidence="2" id="KW-0472">Membrane</keyword>
<dbReference type="InterPro" id="IPR027417">
    <property type="entry name" value="P-loop_NTPase"/>
</dbReference>
<feature type="region of interest" description="Disordered" evidence="1">
    <location>
        <begin position="187"/>
        <end position="219"/>
    </location>
</feature>
<proteinExistence type="predicted"/>
<organism evidence="3 4">
    <name type="scientific">Gracilariopsis chorda</name>
    <dbReference type="NCBI Taxonomy" id="448386"/>
    <lineage>
        <taxon>Eukaryota</taxon>
        <taxon>Rhodophyta</taxon>
        <taxon>Florideophyceae</taxon>
        <taxon>Rhodymeniophycidae</taxon>
        <taxon>Gracilariales</taxon>
        <taxon>Gracilariaceae</taxon>
        <taxon>Gracilariopsis</taxon>
    </lineage>
</organism>
<evidence type="ECO:0000313" key="3">
    <source>
        <dbReference type="EMBL" id="PXF47120.1"/>
    </source>
</evidence>
<dbReference type="Proteomes" id="UP000247409">
    <property type="component" value="Unassembled WGS sequence"/>
</dbReference>
<name>A0A2V3J163_9FLOR</name>
<dbReference type="AlphaFoldDB" id="A0A2V3J163"/>
<protein>
    <submittedName>
        <fullName evidence="3">Uncharacterized protein</fullName>
    </submittedName>
</protein>
<comment type="caution">
    <text evidence="3">The sequence shown here is derived from an EMBL/GenBank/DDBJ whole genome shotgun (WGS) entry which is preliminary data.</text>
</comment>
<sequence>MIESPKRARSATSVVRSAALALAITVTVWYASFKLLSTTQAHGPSQKARIMAGARWNTANKQQHEQERQHRPRCKHSLILSAERHGTTWLTNSIDGCKYTTGSYYIEDVFALTEPWHIFKGPLQHATVAQLTQYVRRNATVKLFPGQFARYRRRVKELIRAANKGGIEVIVLRRNATHTFVSAQRAAREGDWRRAKPSNRSEGEMEGEKARDEKSGEQLKQHTERLGRYFKSIRQMLDAHNTPYVTLHYEEIHKQEWIRAGARSRCWIHNCNFVTTTASA</sequence>
<accession>A0A2V3J163</accession>
<dbReference type="Gene3D" id="3.40.50.300">
    <property type="entry name" value="P-loop containing nucleotide triphosphate hydrolases"/>
    <property type="match status" value="1"/>
</dbReference>
<feature type="transmembrane region" description="Helical" evidence="2">
    <location>
        <begin position="12"/>
        <end position="31"/>
    </location>
</feature>
<keyword evidence="4" id="KW-1185">Reference proteome</keyword>
<keyword evidence="2" id="KW-0812">Transmembrane</keyword>
<keyword evidence="2" id="KW-1133">Transmembrane helix</keyword>
<dbReference type="SUPFAM" id="SSF52540">
    <property type="entry name" value="P-loop containing nucleoside triphosphate hydrolases"/>
    <property type="match status" value="1"/>
</dbReference>
<evidence type="ECO:0000256" key="2">
    <source>
        <dbReference type="SAM" id="Phobius"/>
    </source>
</evidence>
<evidence type="ECO:0000313" key="4">
    <source>
        <dbReference type="Proteomes" id="UP000247409"/>
    </source>
</evidence>